<dbReference type="RefSeq" id="WP_320426244.1">
    <property type="nucleotide sequence ID" value="NZ_JAXCLA010000010.1"/>
</dbReference>
<dbReference type="EMBL" id="JAXCLA010000010">
    <property type="protein sequence ID" value="MDY0748272.1"/>
    <property type="molecule type" value="Genomic_DNA"/>
</dbReference>
<evidence type="ECO:0000313" key="1">
    <source>
        <dbReference type="EMBL" id="MDY0748272.1"/>
    </source>
</evidence>
<organism evidence="1 2">
    <name type="scientific">Roseateles agri</name>
    <dbReference type="NCBI Taxonomy" id="3098619"/>
    <lineage>
        <taxon>Bacteria</taxon>
        <taxon>Pseudomonadati</taxon>
        <taxon>Pseudomonadota</taxon>
        <taxon>Betaproteobacteria</taxon>
        <taxon>Burkholderiales</taxon>
        <taxon>Sphaerotilaceae</taxon>
        <taxon>Roseateles</taxon>
    </lineage>
</organism>
<accession>A0ABU5DT01</accession>
<keyword evidence="2" id="KW-1185">Reference proteome</keyword>
<dbReference type="Gene3D" id="1.10.150.20">
    <property type="entry name" value="5' to 3' exonuclease, C-terminal subdomain"/>
    <property type="match status" value="1"/>
</dbReference>
<reference evidence="1 2" key="1">
    <citation type="submission" date="2023-11" db="EMBL/GenBank/DDBJ databases">
        <title>Paucibacter sp. nov., isolated from fresh soil in Korea.</title>
        <authorList>
            <person name="Le N.T.T."/>
        </authorList>
    </citation>
    <scope>NUCLEOTIDE SEQUENCE [LARGE SCALE GENOMIC DNA]</scope>
    <source>
        <strain evidence="1 2">R3-3</strain>
    </source>
</reference>
<dbReference type="SUPFAM" id="SSF47789">
    <property type="entry name" value="C-terminal domain of RNA polymerase alpha subunit"/>
    <property type="match status" value="1"/>
</dbReference>
<proteinExistence type="predicted"/>
<protein>
    <recommendedName>
        <fullName evidence="3">RNA polymerase alpha subunit C-terminal domain-containing protein</fullName>
    </recommendedName>
</protein>
<evidence type="ECO:0008006" key="3">
    <source>
        <dbReference type="Google" id="ProtNLM"/>
    </source>
</evidence>
<comment type="caution">
    <text evidence="1">The sequence shown here is derived from an EMBL/GenBank/DDBJ whole genome shotgun (WGS) entry which is preliminary data.</text>
</comment>
<sequence>MLPINARARIQLERMGVRCLGDLAQIAEADLRANGHIGATSLERLCVLLRSVAVDFAELTTLPQELPKSVPRTPDTDETPVVALRPWLGAVVNKLQAADLNTLGAVRAASRAARLSRIPGLGMRSEALIDHFLHEIAPDRPTA</sequence>
<gene>
    <name evidence="1" type="ORF">SNE35_27490</name>
</gene>
<dbReference type="Proteomes" id="UP001285263">
    <property type="component" value="Unassembled WGS sequence"/>
</dbReference>
<name>A0ABU5DT01_9BURK</name>
<evidence type="ECO:0000313" key="2">
    <source>
        <dbReference type="Proteomes" id="UP001285263"/>
    </source>
</evidence>